<accession>S2KQS2</accession>
<keyword evidence="2" id="KW-1185">Reference proteome</keyword>
<name>S2KQS2_LITA3</name>
<evidence type="ECO:0000313" key="2">
    <source>
        <dbReference type="Proteomes" id="UP000014463"/>
    </source>
</evidence>
<protein>
    <submittedName>
        <fullName evidence="1">Uncharacterized protein</fullName>
    </submittedName>
</protein>
<organism evidence="1 2">
    <name type="scientific">Litchfieldella anticariensis (strain DSM 16096 / CECT 5854 / CIP 108499 / LMG 22089 / FP35)</name>
    <name type="common">Halomonas anticariensis</name>
    <dbReference type="NCBI Taxonomy" id="1121939"/>
    <lineage>
        <taxon>Bacteria</taxon>
        <taxon>Pseudomonadati</taxon>
        <taxon>Pseudomonadota</taxon>
        <taxon>Gammaproteobacteria</taxon>
        <taxon>Oceanospirillales</taxon>
        <taxon>Halomonadaceae</taxon>
        <taxon>Litchfieldella</taxon>
    </lineage>
</organism>
<reference evidence="1 2" key="1">
    <citation type="journal article" date="2013" name="Genome Announc.">
        <title>Draft genome sequence of the moderately halophilic gammaproteobacterium Halomonas anticariensis FP35.</title>
        <authorList>
            <person name="Tahrioui A."/>
            <person name="Quesada E."/>
            <person name="Llamas I."/>
        </authorList>
    </citation>
    <scope>NUCLEOTIDE SEQUENCE [LARGE SCALE GENOMIC DNA]</scope>
    <source>
        <strain evidence="2">DSM 16096 / CECT 5854 / LMG 22089 / FP35</strain>
    </source>
</reference>
<comment type="caution">
    <text evidence="1">The sequence shown here is derived from an EMBL/GenBank/DDBJ whole genome shotgun (WGS) entry which is preliminary data.</text>
</comment>
<proteinExistence type="predicted"/>
<dbReference type="Proteomes" id="UP000014463">
    <property type="component" value="Unassembled WGS sequence"/>
</dbReference>
<evidence type="ECO:0000313" key="1">
    <source>
        <dbReference type="EMBL" id="EPC04240.1"/>
    </source>
</evidence>
<dbReference type="AlphaFoldDB" id="S2KQS2"/>
<gene>
    <name evidence="1" type="ORF">L861_02685</name>
</gene>
<dbReference type="EMBL" id="ASTJ01000011">
    <property type="protein sequence ID" value="EPC04240.1"/>
    <property type="molecule type" value="Genomic_DNA"/>
</dbReference>
<sequence>MKQGGQVFQSFALITTKVTKCSKQKNWMNSAN</sequence>